<evidence type="ECO:0000313" key="3">
    <source>
        <dbReference type="Proteomes" id="UP000007305"/>
    </source>
</evidence>
<name>A0A804MF46_MAIZE</name>
<evidence type="ECO:0000313" key="2">
    <source>
        <dbReference type="EnsemblPlants" id="Zm00001eb080740_P001"/>
    </source>
</evidence>
<reference evidence="2" key="2">
    <citation type="submission" date="2019-07" db="EMBL/GenBank/DDBJ databases">
        <authorList>
            <person name="Seetharam A."/>
            <person name="Woodhouse M."/>
            <person name="Cannon E."/>
        </authorList>
    </citation>
    <scope>NUCLEOTIDE SEQUENCE [LARGE SCALE GENOMIC DNA]</scope>
    <source>
        <strain evidence="2">cv. B73</strain>
    </source>
</reference>
<reference evidence="3" key="1">
    <citation type="submission" date="2015-12" db="EMBL/GenBank/DDBJ databases">
        <title>Update maize B73 reference genome by single molecule sequencing technologies.</title>
        <authorList>
            <consortium name="Maize Genome Sequencing Project"/>
            <person name="Ware D."/>
        </authorList>
    </citation>
    <scope>NUCLEOTIDE SEQUENCE [LARGE SCALE GENOMIC DNA]</scope>
    <source>
        <strain evidence="3">cv. B73</strain>
    </source>
</reference>
<organism evidence="2 3">
    <name type="scientific">Zea mays</name>
    <name type="common">Maize</name>
    <dbReference type="NCBI Taxonomy" id="4577"/>
    <lineage>
        <taxon>Eukaryota</taxon>
        <taxon>Viridiplantae</taxon>
        <taxon>Streptophyta</taxon>
        <taxon>Embryophyta</taxon>
        <taxon>Tracheophyta</taxon>
        <taxon>Spermatophyta</taxon>
        <taxon>Magnoliopsida</taxon>
        <taxon>Liliopsida</taxon>
        <taxon>Poales</taxon>
        <taxon>Poaceae</taxon>
        <taxon>PACMAD clade</taxon>
        <taxon>Panicoideae</taxon>
        <taxon>Andropogonodae</taxon>
        <taxon>Andropogoneae</taxon>
        <taxon>Tripsacinae</taxon>
        <taxon>Zea</taxon>
    </lineage>
</organism>
<feature type="region of interest" description="Disordered" evidence="1">
    <location>
        <begin position="1"/>
        <end position="30"/>
    </location>
</feature>
<keyword evidence="3" id="KW-1185">Reference proteome</keyword>
<dbReference type="Gramene" id="Zm00001eb080740_T001">
    <property type="protein sequence ID" value="Zm00001eb080740_P001"/>
    <property type="gene ID" value="Zm00001eb080740"/>
</dbReference>
<feature type="region of interest" description="Disordered" evidence="1">
    <location>
        <begin position="92"/>
        <end position="114"/>
    </location>
</feature>
<protein>
    <submittedName>
        <fullName evidence="2">Uncharacterized protein</fullName>
    </submittedName>
</protein>
<reference evidence="2" key="3">
    <citation type="submission" date="2021-05" db="UniProtKB">
        <authorList>
            <consortium name="EnsemblPlants"/>
        </authorList>
    </citation>
    <scope>IDENTIFICATION</scope>
    <source>
        <strain evidence="2">cv. B73</strain>
    </source>
</reference>
<dbReference type="Proteomes" id="UP000007305">
    <property type="component" value="Chromosome 2"/>
</dbReference>
<dbReference type="InParanoid" id="A0A804MF46"/>
<dbReference type="EnsemblPlants" id="Zm00001eb080740_T001">
    <property type="protein sequence ID" value="Zm00001eb080740_P001"/>
    <property type="gene ID" value="Zm00001eb080740"/>
</dbReference>
<dbReference type="AlphaFoldDB" id="A0A804MF46"/>
<dbReference type="FunCoup" id="A0A804MF46">
    <property type="interactions" value="470"/>
</dbReference>
<sequence length="114" mass="12212">MPLPLTPHPSFQDHPRIRPCGTPPVPTPIRTARGARTVAADERVLVEFLEASLRGDAGVEQQAIAAAAESGVFRVTGAVDAREVRDAMEAASGLVSRRRRRRSATWGDGSEGEI</sequence>
<accession>A0A804MF46</accession>
<proteinExistence type="predicted"/>
<evidence type="ECO:0000256" key="1">
    <source>
        <dbReference type="SAM" id="MobiDB-lite"/>
    </source>
</evidence>